<feature type="binding site" evidence="1">
    <location>
        <begin position="8"/>
        <end position="15"/>
    </location>
    <ligand>
        <name>ATP</name>
        <dbReference type="ChEBI" id="CHEBI:30616"/>
    </ligand>
</feature>
<comment type="pathway">
    <text evidence="1">Amino-sugar metabolism; 1,6-anhydro-N-acetylmuramate degradation.</text>
</comment>
<dbReference type="PANTHER" id="PTHR30605">
    <property type="entry name" value="ANHYDRO-N-ACETYLMURAMIC ACID KINASE"/>
    <property type="match status" value="1"/>
</dbReference>
<evidence type="ECO:0000256" key="1">
    <source>
        <dbReference type="HAMAP-Rule" id="MF_01270"/>
    </source>
</evidence>
<dbReference type="Gene3D" id="3.30.420.40">
    <property type="match status" value="2"/>
</dbReference>
<comment type="catalytic activity">
    <reaction evidence="1">
        <text>1,6-anhydro-N-acetyl-beta-muramate + ATP + H2O = N-acetyl-D-muramate 6-phosphate + ADP + H(+)</text>
        <dbReference type="Rhea" id="RHEA:24952"/>
        <dbReference type="ChEBI" id="CHEBI:15377"/>
        <dbReference type="ChEBI" id="CHEBI:15378"/>
        <dbReference type="ChEBI" id="CHEBI:30616"/>
        <dbReference type="ChEBI" id="CHEBI:58690"/>
        <dbReference type="ChEBI" id="CHEBI:58722"/>
        <dbReference type="ChEBI" id="CHEBI:456216"/>
        <dbReference type="EC" id="2.7.1.170"/>
    </reaction>
</comment>
<comment type="similarity">
    <text evidence="1">Belongs to the anhydro-N-acetylmuramic acid kinase family.</text>
</comment>
<keyword evidence="1" id="KW-0119">Carbohydrate metabolism</keyword>
<keyword evidence="3" id="KW-1185">Reference proteome</keyword>
<dbReference type="SUPFAM" id="SSF53067">
    <property type="entry name" value="Actin-like ATPase domain"/>
    <property type="match status" value="1"/>
</dbReference>
<dbReference type="EC" id="2.7.1.170" evidence="1"/>
<comment type="pathway">
    <text evidence="1">Cell wall biogenesis; peptidoglycan recycling.</text>
</comment>
<dbReference type="AlphaFoldDB" id="A0A970B4J3"/>
<keyword evidence="1 2" id="KW-0808">Transferase</keyword>
<dbReference type="PANTHER" id="PTHR30605:SF0">
    <property type="entry name" value="ANHYDRO-N-ACETYLMURAMIC ACID KINASE"/>
    <property type="match status" value="1"/>
</dbReference>
<keyword evidence="1" id="KW-0547">Nucleotide-binding</keyword>
<dbReference type="GO" id="GO:0009254">
    <property type="term" value="P:peptidoglycan turnover"/>
    <property type="evidence" value="ECO:0007669"/>
    <property type="project" value="UniProtKB-UniRule"/>
</dbReference>
<accession>A0A970B4J3</accession>
<dbReference type="EMBL" id="JAAVXB010000001">
    <property type="protein sequence ID" value="NKF20678.1"/>
    <property type="molecule type" value="Genomic_DNA"/>
</dbReference>
<dbReference type="NCBIfam" id="NF007139">
    <property type="entry name" value="PRK09585.1-3"/>
    <property type="match status" value="1"/>
</dbReference>
<evidence type="ECO:0000313" key="3">
    <source>
        <dbReference type="Proteomes" id="UP000653472"/>
    </source>
</evidence>
<dbReference type="Proteomes" id="UP000653472">
    <property type="component" value="Unassembled WGS sequence"/>
</dbReference>
<sequence>MCLGLMSGTSLDAIDAAACEFDEAGRPLRLLGTAATHYPEALRDELLSLQRRPDTPVTLRDIARLDAAVGDCFAACAESLLHDLQLPTAAVLAIGSHGQTVFHDPTTLATSTQLGDPNRIAARTGVTVVADLRRADMAHGGQGAPLVPAFHAAAFADPARHRVVLNVGGIANITILPREGAVTGFDTGPGNALLDDWIQASRGQHYDADGAWAASGQLDTALLSRCLDDPYFDALPPKSTGRDHFNLEWLQRQRRDAPLDAEDIQRTMLELSVESIARAIERHAPQTQDLYVCGGGARNQAMMEGLRRRLPGIEVATSAALGIDPDWVEAAAFAWLAWQTMHGRSGNLPSVTGARSAAILGGVYRA</sequence>
<keyword evidence="1 2" id="KW-0418">Kinase</keyword>
<dbReference type="GO" id="GO:0016773">
    <property type="term" value="F:phosphotransferase activity, alcohol group as acceptor"/>
    <property type="evidence" value="ECO:0007669"/>
    <property type="project" value="UniProtKB-UniRule"/>
</dbReference>
<dbReference type="GO" id="GO:0016301">
    <property type="term" value="F:kinase activity"/>
    <property type="evidence" value="ECO:0007669"/>
    <property type="project" value="UniProtKB-KW"/>
</dbReference>
<name>A0A970B4J3_9GAMM</name>
<comment type="function">
    <text evidence="1">Catalyzes the specific phosphorylation of 1,6-anhydro-N-acetylmuramic acid (anhMurNAc) with the simultaneous cleavage of the 1,6-anhydro ring, generating MurNAc-6-P. Is required for the utilization of anhMurNAc either imported from the medium or derived from its own cell wall murein, and thus plays a role in cell wall recycling.</text>
</comment>
<dbReference type="InterPro" id="IPR005338">
    <property type="entry name" value="Anhydro_N_Ac-Mur_kinase"/>
</dbReference>
<dbReference type="GO" id="GO:0006040">
    <property type="term" value="P:amino sugar metabolic process"/>
    <property type="evidence" value="ECO:0007669"/>
    <property type="project" value="InterPro"/>
</dbReference>
<dbReference type="HAMAP" id="MF_01270">
    <property type="entry name" value="AnhMurNAc_kinase"/>
    <property type="match status" value="1"/>
</dbReference>
<gene>
    <name evidence="1" type="primary">anmK</name>
    <name evidence="2" type="ORF">G7Y82_00015</name>
</gene>
<keyword evidence="1" id="KW-0067">ATP-binding</keyword>
<dbReference type="Pfam" id="PF03702">
    <property type="entry name" value="AnmK"/>
    <property type="match status" value="1"/>
</dbReference>
<proteinExistence type="inferred from homology"/>
<dbReference type="CDD" id="cd24050">
    <property type="entry name" value="ASKHA_NBD_ANMK"/>
    <property type="match status" value="1"/>
</dbReference>
<organism evidence="2 3">
    <name type="scientific">Solimonas marina</name>
    <dbReference type="NCBI Taxonomy" id="2714601"/>
    <lineage>
        <taxon>Bacteria</taxon>
        <taxon>Pseudomonadati</taxon>
        <taxon>Pseudomonadota</taxon>
        <taxon>Gammaproteobacteria</taxon>
        <taxon>Nevskiales</taxon>
        <taxon>Nevskiaceae</taxon>
        <taxon>Solimonas</taxon>
    </lineage>
</organism>
<protein>
    <recommendedName>
        <fullName evidence="1">Anhydro-N-acetylmuramic acid kinase</fullName>
        <ecNumber evidence="1">2.7.1.170</ecNumber>
    </recommendedName>
    <alternativeName>
        <fullName evidence="1">AnhMurNAc kinase</fullName>
    </alternativeName>
</protein>
<evidence type="ECO:0000313" key="2">
    <source>
        <dbReference type="EMBL" id="NKF20678.1"/>
    </source>
</evidence>
<dbReference type="GO" id="GO:0005524">
    <property type="term" value="F:ATP binding"/>
    <property type="evidence" value="ECO:0007669"/>
    <property type="project" value="UniProtKB-UniRule"/>
</dbReference>
<dbReference type="InterPro" id="IPR043129">
    <property type="entry name" value="ATPase_NBD"/>
</dbReference>
<dbReference type="GO" id="GO:0097175">
    <property type="term" value="P:1,6-anhydro-N-acetyl-beta-muramic acid catabolic process"/>
    <property type="evidence" value="ECO:0007669"/>
    <property type="project" value="UniProtKB-UniRule"/>
</dbReference>
<comment type="caution">
    <text evidence="2">The sequence shown here is derived from an EMBL/GenBank/DDBJ whole genome shotgun (WGS) entry which is preliminary data.</text>
</comment>
<reference evidence="2" key="1">
    <citation type="submission" date="2020-03" db="EMBL/GenBank/DDBJ databases">
        <title>Solimonas marina sp. nov., isolated from deep seawater of the Pacific Ocean.</title>
        <authorList>
            <person name="Liu X."/>
            <person name="Lai Q."/>
            <person name="Sun F."/>
            <person name="Gai Y."/>
            <person name="Li G."/>
            <person name="Shao Z."/>
        </authorList>
    </citation>
    <scope>NUCLEOTIDE SEQUENCE</scope>
    <source>
        <strain evidence="2">C16B3</strain>
    </source>
</reference>